<gene>
    <name evidence="1" type="ORF">S01H4_17025</name>
</gene>
<protein>
    <submittedName>
        <fullName evidence="1">Uncharacterized protein</fullName>
    </submittedName>
</protein>
<evidence type="ECO:0000313" key="1">
    <source>
        <dbReference type="EMBL" id="GAG58595.1"/>
    </source>
</evidence>
<reference evidence="1" key="1">
    <citation type="journal article" date="2014" name="Front. Microbiol.">
        <title>High frequency of phylogenetically diverse reductive dehalogenase-homologous genes in deep subseafloor sedimentary metagenomes.</title>
        <authorList>
            <person name="Kawai M."/>
            <person name="Futagami T."/>
            <person name="Toyoda A."/>
            <person name="Takaki Y."/>
            <person name="Nishi S."/>
            <person name="Hori S."/>
            <person name="Arai W."/>
            <person name="Tsubouchi T."/>
            <person name="Morono Y."/>
            <person name="Uchiyama I."/>
            <person name="Ito T."/>
            <person name="Fujiyama A."/>
            <person name="Inagaki F."/>
            <person name="Takami H."/>
        </authorList>
    </citation>
    <scope>NUCLEOTIDE SEQUENCE</scope>
    <source>
        <strain evidence="1">Expedition CK06-06</strain>
    </source>
</reference>
<comment type="caution">
    <text evidence="1">The sequence shown here is derived from an EMBL/GenBank/DDBJ whole genome shotgun (WGS) entry which is preliminary data.</text>
</comment>
<accession>X0YQT1</accession>
<organism evidence="1">
    <name type="scientific">marine sediment metagenome</name>
    <dbReference type="NCBI Taxonomy" id="412755"/>
    <lineage>
        <taxon>unclassified sequences</taxon>
        <taxon>metagenomes</taxon>
        <taxon>ecological metagenomes</taxon>
    </lineage>
</organism>
<dbReference type="AlphaFoldDB" id="X0YQT1"/>
<sequence length="106" mass="12545">IMSEGIITIKKKGKKNFYELKMALELSQKGKKQYNQVLQPLVDYPTGFWRSFYNIRELNVTPDENCTHQDFLMKVLVKSATQGYRPTHYVFKNLVKYYEKIKAESN</sequence>
<name>X0YQT1_9ZZZZ</name>
<proteinExistence type="predicted"/>
<dbReference type="EMBL" id="BART01007483">
    <property type="protein sequence ID" value="GAG58595.1"/>
    <property type="molecule type" value="Genomic_DNA"/>
</dbReference>
<feature type="non-terminal residue" evidence="1">
    <location>
        <position position="1"/>
    </location>
</feature>